<dbReference type="AlphaFoldDB" id="A0A1W2EJU5"/>
<dbReference type="InterPro" id="IPR002491">
    <property type="entry name" value="ABC_transptr_periplasmic_BD"/>
</dbReference>
<dbReference type="InterPro" id="IPR050902">
    <property type="entry name" value="ABC_Transporter_SBP"/>
</dbReference>
<dbReference type="RefSeq" id="WP_084577958.1">
    <property type="nucleotide sequence ID" value="NZ_CP155572.1"/>
</dbReference>
<dbReference type="PROSITE" id="PS51257">
    <property type="entry name" value="PROKAR_LIPOPROTEIN"/>
    <property type="match status" value="1"/>
</dbReference>
<name>A0A1W2EJU5_9FIRM</name>
<gene>
    <name evidence="3" type="ORF">SAMN04488500_12556</name>
</gene>
<feature type="domain" description="Fe/B12 periplasmic-binding" evidence="2">
    <location>
        <begin position="63"/>
        <end position="324"/>
    </location>
</feature>
<dbReference type="GO" id="GO:0071281">
    <property type="term" value="P:cellular response to iron ion"/>
    <property type="evidence" value="ECO:0007669"/>
    <property type="project" value="TreeGrafter"/>
</dbReference>
<evidence type="ECO:0000313" key="4">
    <source>
        <dbReference type="Proteomes" id="UP000192738"/>
    </source>
</evidence>
<evidence type="ECO:0000256" key="1">
    <source>
        <dbReference type="ARBA" id="ARBA00008814"/>
    </source>
</evidence>
<dbReference type="STRING" id="112901.SAMN04488500_12556"/>
<dbReference type="PANTHER" id="PTHR30535">
    <property type="entry name" value="VITAMIN B12-BINDING PROTEIN"/>
    <property type="match status" value="1"/>
</dbReference>
<dbReference type="Pfam" id="PF01497">
    <property type="entry name" value="Peripla_BP_2"/>
    <property type="match status" value="1"/>
</dbReference>
<sequence length="328" mass="35674">MQLTKLSKLSLIRQILVAILGLLVVFTGGCAEKTQPKSEAIAGAREFVDSTGYVLKLPQKPQKIVSLSIGTDEILVGLVATPRIAALTYLADESDISNISEQAKAVSRRIRANAESVIAVQPDLVIIPDWLPAEFIQTLREAGAPVYVYKTPSTIDEVKQAIMSIARIVGEEQTGIRLVADMDKQLGEITEKVQQIPTDKRQVVIQYNLMGGSGGKGSSFDDLCRYAGVVNGAAVAGLGLNEVLSKEQIVRVNPDVILLPIWDYTGKTDIQKFGAEVQADQALQTVKAIRQHNLIPVPDRHMTCTSQYIVHGVKDIAKAAYPQVFKDE</sequence>
<accession>A0A1W2EJU5</accession>
<proteinExistence type="inferred from homology"/>
<dbReference type="Gene3D" id="3.40.50.1980">
    <property type="entry name" value="Nitrogenase molybdenum iron protein domain"/>
    <property type="match status" value="2"/>
</dbReference>
<evidence type="ECO:0000313" key="3">
    <source>
        <dbReference type="EMBL" id="SMD10021.1"/>
    </source>
</evidence>
<dbReference type="EMBL" id="FWXI01000025">
    <property type="protein sequence ID" value="SMD10021.1"/>
    <property type="molecule type" value="Genomic_DNA"/>
</dbReference>
<evidence type="ECO:0000259" key="2">
    <source>
        <dbReference type="PROSITE" id="PS50983"/>
    </source>
</evidence>
<comment type="similarity">
    <text evidence="1">Belongs to the bacterial solute-binding protein 8 family.</text>
</comment>
<organism evidence="3 4">
    <name type="scientific">Sporomusa malonica</name>
    <dbReference type="NCBI Taxonomy" id="112901"/>
    <lineage>
        <taxon>Bacteria</taxon>
        <taxon>Bacillati</taxon>
        <taxon>Bacillota</taxon>
        <taxon>Negativicutes</taxon>
        <taxon>Selenomonadales</taxon>
        <taxon>Sporomusaceae</taxon>
        <taxon>Sporomusa</taxon>
    </lineage>
</organism>
<keyword evidence="4" id="KW-1185">Reference proteome</keyword>
<dbReference type="PROSITE" id="PS50983">
    <property type="entry name" value="FE_B12_PBP"/>
    <property type="match status" value="1"/>
</dbReference>
<dbReference type="SUPFAM" id="SSF53807">
    <property type="entry name" value="Helical backbone' metal receptor"/>
    <property type="match status" value="1"/>
</dbReference>
<dbReference type="Proteomes" id="UP000192738">
    <property type="component" value="Unassembled WGS sequence"/>
</dbReference>
<protein>
    <submittedName>
        <fullName evidence="3">Iron complex transport system substrate-binding protein</fullName>
    </submittedName>
</protein>
<dbReference type="OrthoDB" id="1632098at2"/>
<reference evidence="3 4" key="1">
    <citation type="submission" date="2017-04" db="EMBL/GenBank/DDBJ databases">
        <authorList>
            <person name="Afonso C.L."/>
            <person name="Miller P.J."/>
            <person name="Scott M.A."/>
            <person name="Spackman E."/>
            <person name="Goraichik I."/>
            <person name="Dimitrov K.M."/>
            <person name="Suarez D.L."/>
            <person name="Swayne D.E."/>
        </authorList>
    </citation>
    <scope>NUCLEOTIDE SEQUENCE [LARGE SCALE GENOMIC DNA]</scope>
    <source>
        <strain evidence="3 4">DSM 5090</strain>
    </source>
</reference>
<dbReference type="PANTHER" id="PTHR30535:SF34">
    <property type="entry name" value="MOLYBDATE-BINDING PROTEIN MOLA"/>
    <property type="match status" value="1"/>
</dbReference>